<dbReference type="PRINTS" id="PR00463">
    <property type="entry name" value="EP450I"/>
</dbReference>
<evidence type="ECO:0000313" key="15">
    <source>
        <dbReference type="Proteomes" id="UP000290289"/>
    </source>
</evidence>
<comment type="subcellular location">
    <subcellularLocation>
        <location evidence="1">Membrane</location>
        <topology evidence="1">Single-pass membrane protein</topology>
    </subcellularLocation>
</comment>
<feature type="binding site" description="axial binding residue" evidence="11">
    <location>
        <position position="502"/>
    </location>
    <ligand>
        <name>heme</name>
        <dbReference type="ChEBI" id="CHEBI:30413"/>
    </ligand>
    <ligandPart>
        <name>Fe</name>
        <dbReference type="ChEBI" id="CHEBI:18248"/>
    </ligandPart>
</feature>
<reference evidence="14 15" key="1">
    <citation type="submission" date="2018-10" db="EMBL/GenBank/DDBJ databases">
        <title>A high-quality apple genome assembly.</title>
        <authorList>
            <person name="Hu J."/>
        </authorList>
    </citation>
    <scope>NUCLEOTIDE SEQUENCE [LARGE SCALE GENOMIC DNA]</scope>
    <source>
        <strain evidence="15">cv. HFTH1</strain>
        <tissue evidence="14">Young leaf</tissue>
    </source>
</reference>
<keyword evidence="6 13" id="KW-1133">Transmembrane helix</keyword>
<comment type="caution">
    <text evidence="14">The sequence shown here is derived from an EMBL/GenBank/DDBJ whole genome shotgun (WGS) entry which is preliminary data.</text>
</comment>
<evidence type="ECO:0000256" key="4">
    <source>
        <dbReference type="ARBA" id="ARBA00022692"/>
    </source>
</evidence>
<dbReference type="GO" id="GO:0020037">
    <property type="term" value="F:heme binding"/>
    <property type="evidence" value="ECO:0007669"/>
    <property type="project" value="InterPro"/>
</dbReference>
<evidence type="ECO:0000256" key="11">
    <source>
        <dbReference type="PIRSR" id="PIRSR602401-1"/>
    </source>
</evidence>
<evidence type="ECO:0000256" key="3">
    <source>
        <dbReference type="ARBA" id="ARBA00022617"/>
    </source>
</evidence>
<keyword evidence="3 11" id="KW-0349">Heme</keyword>
<evidence type="ECO:0008006" key="16">
    <source>
        <dbReference type="Google" id="ProtNLM"/>
    </source>
</evidence>
<dbReference type="GO" id="GO:0016705">
    <property type="term" value="F:oxidoreductase activity, acting on paired donors, with incorporation or reduction of molecular oxygen"/>
    <property type="evidence" value="ECO:0007669"/>
    <property type="project" value="InterPro"/>
</dbReference>
<evidence type="ECO:0000256" key="9">
    <source>
        <dbReference type="ARBA" id="ARBA00023033"/>
    </source>
</evidence>
<dbReference type="PRINTS" id="PR00385">
    <property type="entry name" value="P450"/>
</dbReference>
<dbReference type="Gene3D" id="1.10.630.10">
    <property type="entry name" value="Cytochrome P450"/>
    <property type="match status" value="1"/>
</dbReference>
<dbReference type="SUPFAM" id="SSF48264">
    <property type="entry name" value="Cytochrome P450"/>
    <property type="match status" value="1"/>
</dbReference>
<dbReference type="InterPro" id="IPR036396">
    <property type="entry name" value="Cyt_P450_sf"/>
</dbReference>
<evidence type="ECO:0000313" key="14">
    <source>
        <dbReference type="EMBL" id="RXH84101.1"/>
    </source>
</evidence>
<keyword evidence="15" id="KW-1185">Reference proteome</keyword>
<evidence type="ECO:0000256" key="12">
    <source>
        <dbReference type="RuleBase" id="RU000461"/>
    </source>
</evidence>
<dbReference type="EMBL" id="RDQH01000337">
    <property type="protein sequence ID" value="RXH84101.1"/>
    <property type="molecule type" value="Genomic_DNA"/>
</dbReference>
<evidence type="ECO:0000256" key="6">
    <source>
        <dbReference type="ARBA" id="ARBA00022989"/>
    </source>
</evidence>
<evidence type="ECO:0000256" key="10">
    <source>
        <dbReference type="ARBA" id="ARBA00023136"/>
    </source>
</evidence>
<sequence>MTSRHLKFSWPATMPSPSYLRVFDSILFLIVSTSKKMEFSVSSMVVSIVCVGLIALGWKVVNWIWLKPKKFERHLRQQGLSGNSYRLLIGDLNDNSKMTKAALSKPMELSHDIVPYVLPLLHDIFNKYGRKSFVWLGPMPSVILFDAELMREAFTKYRVYEKPHSNPLISLLATGLVGHEGDKWVKHRRIINPAFHVEKMKDMLPAFHAASENMLSKWEMLFSSKGTCEVDVWPYLCAFAGDVISRAAFGCNFEEGQRFFQLQKEQAAFIRIVLDSVYIPFFRFLPTKMNRRMKQIAKEMDTLLRGIINKREKAMRAGEATEDDLLGILLKSNFNEIQEHANDKDVGMSIEEVIEECKLFYLAGEETTRDLINWTLVLLEKYQDWQMRAREEVVTIFKNNKPDYAGLKCLKIVNMILYEVLRLYPSVSFTIREITKETKLGDISLPPGTQLAVPILFVHHDKEIWGDDVHEFKPERFSEGISKATKNQVAAFFPFSTGPRTCIGQNFAMIEVKTIITMILQRFTFELSPAYRHSPSNILTLEPQYGTPIIFQKI</sequence>
<dbReference type="PANTHER" id="PTHR24282:SF255">
    <property type="entry name" value="CYTOCHROME P450 72A11-RELATED"/>
    <property type="match status" value="1"/>
</dbReference>
<keyword evidence="8 11" id="KW-0408">Iron</keyword>
<accession>A0A498IRK4</accession>
<dbReference type="Proteomes" id="UP000290289">
    <property type="component" value="Chromosome 11"/>
</dbReference>
<name>A0A498IRK4_MALDO</name>
<dbReference type="InterPro" id="IPR017972">
    <property type="entry name" value="Cyt_P450_CS"/>
</dbReference>
<dbReference type="PANTHER" id="PTHR24282">
    <property type="entry name" value="CYTOCHROME P450 FAMILY MEMBER"/>
    <property type="match status" value="1"/>
</dbReference>
<organism evidence="14 15">
    <name type="scientific">Malus domestica</name>
    <name type="common">Apple</name>
    <name type="synonym">Pyrus malus</name>
    <dbReference type="NCBI Taxonomy" id="3750"/>
    <lineage>
        <taxon>Eukaryota</taxon>
        <taxon>Viridiplantae</taxon>
        <taxon>Streptophyta</taxon>
        <taxon>Embryophyta</taxon>
        <taxon>Tracheophyta</taxon>
        <taxon>Spermatophyta</taxon>
        <taxon>Magnoliopsida</taxon>
        <taxon>eudicotyledons</taxon>
        <taxon>Gunneridae</taxon>
        <taxon>Pentapetalae</taxon>
        <taxon>rosids</taxon>
        <taxon>fabids</taxon>
        <taxon>Rosales</taxon>
        <taxon>Rosaceae</taxon>
        <taxon>Amygdaloideae</taxon>
        <taxon>Maleae</taxon>
        <taxon>Malus</taxon>
    </lineage>
</organism>
<evidence type="ECO:0000256" key="13">
    <source>
        <dbReference type="SAM" id="Phobius"/>
    </source>
</evidence>
<dbReference type="Pfam" id="PF00067">
    <property type="entry name" value="p450"/>
    <property type="match status" value="1"/>
</dbReference>
<proteinExistence type="inferred from homology"/>
<dbReference type="GO" id="GO:0016020">
    <property type="term" value="C:membrane"/>
    <property type="evidence" value="ECO:0007669"/>
    <property type="project" value="UniProtKB-SubCell"/>
</dbReference>
<comment type="similarity">
    <text evidence="2 12">Belongs to the cytochrome P450 family.</text>
</comment>
<evidence type="ECO:0000256" key="5">
    <source>
        <dbReference type="ARBA" id="ARBA00022723"/>
    </source>
</evidence>
<evidence type="ECO:0000256" key="2">
    <source>
        <dbReference type="ARBA" id="ARBA00010617"/>
    </source>
</evidence>
<gene>
    <name evidence="14" type="ORF">DVH24_027000</name>
</gene>
<dbReference type="InterPro" id="IPR050665">
    <property type="entry name" value="Cytochrome_P450_Monooxygen"/>
</dbReference>
<keyword evidence="5 11" id="KW-0479">Metal-binding</keyword>
<keyword evidence="9 12" id="KW-0503">Monooxygenase</keyword>
<keyword evidence="4 13" id="KW-0812">Transmembrane</keyword>
<dbReference type="GO" id="GO:0004497">
    <property type="term" value="F:monooxygenase activity"/>
    <property type="evidence" value="ECO:0007669"/>
    <property type="project" value="UniProtKB-KW"/>
</dbReference>
<keyword evidence="10 13" id="KW-0472">Membrane</keyword>
<dbReference type="InterPro" id="IPR002401">
    <property type="entry name" value="Cyt_P450_E_grp-I"/>
</dbReference>
<dbReference type="PROSITE" id="PS00086">
    <property type="entry name" value="CYTOCHROME_P450"/>
    <property type="match status" value="1"/>
</dbReference>
<keyword evidence="7 12" id="KW-0560">Oxidoreductase</keyword>
<evidence type="ECO:0000256" key="7">
    <source>
        <dbReference type="ARBA" id="ARBA00023002"/>
    </source>
</evidence>
<comment type="cofactor">
    <cofactor evidence="11">
        <name>heme</name>
        <dbReference type="ChEBI" id="CHEBI:30413"/>
    </cofactor>
</comment>
<evidence type="ECO:0000256" key="8">
    <source>
        <dbReference type="ARBA" id="ARBA00023004"/>
    </source>
</evidence>
<dbReference type="GO" id="GO:0005506">
    <property type="term" value="F:iron ion binding"/>
    <property type="evidence" value="ECO:0007669"/>
    <property type="project" value="InterPro"/>
</dbReference>
<feature type="transmembrane region" description="Helical" evidence="13">
    <location>
        <begin position="44"/>
        <end position="66"/>
    </location>
</feature>
<protein>
    <recommendedName>
        <fullName evidence="16">Cytochrome P450</fullName>
    </recommendedName>
</protein>
<dbReference type="AlphaFoldDB" id="A0A498IRK4"/>
<dbReference type="InterPro" id="IPR001128">
    <property type="entry name" value="Cyt_P450"/>
</dbReference>
<dbReference type="STRING" id="3750.A0A498IRK4"/>
<evidence type="ECO:0000256" key="1">
    <source>
        <dbReference type="ARBA" id="ARBA00004167"/>
    </source>
</evidence>